<organism evidence="1 2">
    <name type="scientific">Cardiosporidium cionae</name>
    <dbReference type="NCBI Taxonomy" id="476202"/>
    <lineage>
        <taxon>Eukaryota</taxon>
        <taxon>Sar</taxon>
        <taxon>Alveolata</taxon>
        <taxon>Apicomplexa</taxon>
        <taxon>Aconoidasida</taxon>
        <taxon>Nephromycida</taxon>
        <taxon>Cardiosporidium</taxon>
    </lineage>
</organism>
<dbReference type="EMBL" id="JADAQX010000067">
    <property type="protein sequence ID" value="KAF8822270.1"/>
    <property type="molecule type" value="Genomic_DNA"/>
</dbReference>
<accession>A0ABQ7JEE2</accession>
<reference evidence="1 2" key="1">
    <citation type="journal article" date="2020" name="bioRxiv">
        <title>Metabolic contributions of an alphaproteobacterial endosymbiont in the apicomplexan Cardiosporidium cionae.</title>
        <authorList>
            <person name="Hunter E.S."/>
            <person name="Paight C.J."/>
            <person name="Lane C.E."/>
        </authorList>
    </citation>
    <scope>NUCLEOTIDE SEQUENCE [LARGE SCALE GENOMIC DNA]</scope>
    <source>
        <strain evidence="1">ESH_2018</strain>
    </source>
</reference>
<sequence length="151" mass="17012">MVEFPLIGDFTWEMKSRGGDTANSAMCGSQTEPTIALSVEDGISIIRRLQLHYLFICSMANVSNELEAATVFQYIYVCLNLTTIENMDACNREHGRFDLGIKRNITQVFGTNALCWLTPCQIQSSRPAGDGVRWHMHYISASDEDVEQNLR</sequence>
<gene>
    <name evidence="1" type="ORF">IE077_000673</name>
</gene>
<dbReference type="Proteomes" id="UP000823046">
    <property type="component" value="Unassembled WGS sequence"/>
</dbReference>
<comment type="caution">
    <text evidence="1">The sequence shown here is derived from an EMBL/GenBank/DDBJ whole genome shotgun (WGS) entry which is preliminary data.</text>
</comment>
<evidence type="ECO:0000313" key="2">
    <source>
        <dbReference type="Proteomes" id="UP000823046"/>
    </source>
</evidence>
<name>A0ABQ7JEE2_9APIC</name>
<proteinExistence type="predicted"/>
<keyword evidence="2" id="KW-1185">Reference proteome</keyword>
<protein>
    <submittedName>
        <fullName evidence="1">DHHC zinc finger domain-containing protein</fullName>
    </submittedName>
</protein>
<evidence type="ECO:0000313" key="1">
    <source>
        <dbReference type="EMBL" id="KAF8822270.1"/>
    </source>
</evidence>